<protein>
    <submittedName>
        <fullName evidence="1">Transposon Ty3-G Gag-Pol polyprotein</fullName>
    </submittedName>
</protein>
<dbReference type="AlphaFoldDB" id="A0AAV4FET8"/>
<proteinExistence type="predicted"/>
<dbReference type="EMBL" id="BMAT01011341">
    <property type="protein sequence ID" value="GFR70881.1"/>
    <property type="molecule type" value="Genomic_DNA"/>
</dbReference>
<organism evidence="1 2">
    <name type="scientific">Elysia marginata</name>
    <dbReference type="NCBI Taxonomy" id="1093978"/>
    <lineage>
        <taxon>Eukaryota</taxon>
        <taxon>Metazoa</taxon>
        <taxon>Spiralia</taxon>
        <taxon>Lophotrochozoa</taxon>
        <taxon>Mollusca</taxon>
        <taxon>Gastropoda</taxon>
        <taxon>Heterobranchia</taxon>
        <taxon>Euthyneura</taxon>
        <taxon>Panpulmonata</taxon>
        <taxon>Sacoglossa</taxon>
        <taxon>Placobranchoidea</taxon>
        <taxon>Plakobranchidae</taxon>
        <taxon>Elysia</taxon>
    </lineage>
</organism>
<dbReference type="Proteomes" id="UP000762676">
    <property type="component" value="Unassembled WGS sequence"/>
</dbReference>
<sequence>MQEGVESNSITSSVTFLRKSRSIFVTFSQIEESKQTTTKISAIAKMPAPENKQGLMRNFLGIVPNMSERTAPVRELLPDDVLWQWLPHHEQTSKTYRRSS</sequence>
<evidence type="ECO:0000313" key="2">
    <source>
        <dbReference type="Proteomes" id="UP000762676"/>
    </source>
</evidence>
<accession>A0AAV4FET8</accession>
<keyword evidence="2" id="KW-1185">Reference proteome</keyword>
<gene>
    <name evidence="1" type="ORF">ElyMa_005664500</name>
</gene>
<comment type="caution">
    <text evidence="1">The sequence shown here is derived from an EMBL/GenBank/DDBJ whole genome shotgun (WGS) entry which is preliminary data.</text>
</comment>
<reference evidence="1 2" key="1">
    <citation type="journal article" date="2021" name="Elife">
        <title>Chloroplast acquisition without the gene transfer in kleptoplastic sea slugs, Plakobranchus ocellatus.</title>
        <authorList>
            <person name="Maeda T."/>
            <person name="Takahashi S."/>
            <person name="Yoshida T."/>
            <person name="Shimamura S."/>
            <person name="Takaki Y."/>
            <person name="Nagai Y."/>
            <person name="Toyoda A."/>
            <person name="Suzuki Y."/>
            <person name="Arimoto A."/>
            <person name="Ishii H."/>
            <person name="Satoh N."/>
            <person name="Nishiyama T."/>
            <person name="Hasebe M."/>
            <person name="Maruyama T."/>
            <person name="Minagawa J."/>
            <person name="Obokata J."/>
            <person name="Shigenobu S."/>
        </authorList>
    </citation>
    <scope>NUCLEOTIDE SEQUENCE [LARGE SCALE GENOMIC DNA]</scope>
</reference>
<name>A0AAV4FET8_9GAST</name>
<evidence type="ECO:0000313" key="1">
    <source>
        <dbReference type="EMBL" id="GFR70881.1"/>
    </source>
</evidence>